<comment type="caution">
    <text evidence="4">The sequence shown here is derived from an EMBL/GenBank/DDBJ whole genome shotgun (WGS) entry which is preliminary data.</text>
</comment>
<sequence length="183" mass="20483">MQGIIRSCNEGLLRRLCVTSSTASWQHKGLENTTVADVLKGKGEEKDGCLFSCRTNDTVYDAVQLMTRNNIGSLVVLRPGEQNFIEGIITERDYLKKIIVQGRHSKQTKVGEIMTEENKLITVNSNTNIVEAMQLMTENHIRHVPVIDVEIVGLISIVDVVRAVVAQQDEEVKRLNDFIKGGY</sequence>
<dbReference type="InterPro" id="IPR044725">
    <property type="entry name" value="CBSX3_CBS_dom"/>
</dbReference>
<dbReference type="EMBL" id="JAJJMB010005965">
    <property type="protein sequence ID" value="KAI3936421.1"/>
    <property type="molecule type" value="Genomic_DNA"/>
</dbReference>
<gene>
    <name evidence="4" type="ORF">MKW98_000695</name>
</gene>
<organism evidence="4 5">
    <name type="scientific">Papaver atlanticum</name>
    <dbReference type="NCBI Taxonomy" id="357466"/>
    <lineage>
        <taxon>Eukaryota</taxon>
        <taxon>Viridiplantae</taxon>
        <taxon>Streptophyta</taxon>
        <taxon>Embryophyta</taxon>
        <taxon>Tracheophyta</taxon>
        <taxon>Spermatophyta</taxon>
        <taxon>Magnoliopsida</taxon>
        <taxon>Ranunculales</taxon>
        <taxon>Papaveraceae</taxon>
        <taxon>Papaveroideae</taxon>
        <taxon>Papaver</taxon>
    </lineage>
</organism>
<proteinExistence type="predicted"/>
<name>A0AAD4XR32_9MAGN</name>
<dbReference type="CDD" id="cd04623">
    <property type="entry name" value="CBS_pair_bac_euk"/>
    <property type="match status" value="1"/>
</dbReference>
<dbReference type="PANTHER" id="PTHR43080:SF12">
    <property type="entry name" value="CYSTATHIONINE BETA-SYNTHASE (CBS) FAMILY PROTEIN"/>
    <property type="match status" value="1"/>
</dbReference>
<dbReference type="SUPFAM" id="SSF54631">
    <property type="entry name" value="CBS-domain pair"/>
    <property type="match status" value="1"/>
</dbReference>
<evidence type="ECO:0000313" key="4">
    <source>
        <dbReference type="EMBL" id="KAI3936421.1"/>
    </source>
</evidence>
<dbReference type="InterPro" id="IPR000644">
    <property type="entry name" value="CBS_dom"/>
</dbReference>
<accession>A0AAD4XR32</accession>
<dbReference type="PANTHER" id="PTHR43080">
    <property type="entry name" value="CBS DOMAIN-CONTAINING PROTEIN CBSX3, MITOCHONDRIAL"/>
    <property type="match status" value="1"/>
</dbReference>
<evidence type="ECO:0000313" key="5">
    <source>
        <dbReference type="Proteomes" id="UP001202328"/>
    </source>
</evidence>
<keyword evidence="1 2" id="KW-0129">CBS domain</keyword>
<protein>
    <recommendedName>
        <fullName evidence="3">CBS domain-containing protein</fullName>
    </recommendedName>
</protein>
<dbReference type="AlphaFoldDB" id="A0AAD4XR32"/>
<evidence type="ECO:0000256" key="2">
    <source>
        <dbReference type="PROSITE-ProRule" id="PRU00703"/>
    </source>
</evidence>
<dbReference type="InterPro" id="IPR046342">
    <property type="entry name" value="CBS_dom_sf"/>
</dbReference>
<feature type="domain" description="CBS" evidence="3">
    <location>
        <begin position="114"/>
        <end position="170"/>
    </location>
</feature>
<dbReference type="Pfam" id="PF00571">
    <property type="entry name" value="CBS"/>
    <property type="match status" value="2"/>
</dbReference>
<feature type="domain" description="CBS" evidence="3">
    <location>
        <begin position="44"/>
        <end position="106"/>
    </location>
</feature>
<evidence type="ECO:0000256" key="1">
    <source>
        <dbReference type="ARBA" id="ARBA00023122"/>
    </source>
</evidence>
<dbReference type="Proteomes" id="UP001202328">
    <property type="component" value="Unassembled WGS sequence"/>
</dbReference>
<dbReference type="PROSITE" id="PS51371">
    <property type="entry name" value="CBS"/>
    <property type="match status" value="2"/>
</dbReference>
<dbReference type="Gene3D" id="3.10.580.10">
    <property type="entry name" value="CBS-domain"/>
    <property type="match status" value="1"/>
</dbReference>
<reference evidence="4" key="1">
    <citation type="submission" date="2022-04" db="EMBL/GenBank/DDBJ databases">
        <title>A functionally conserved STORR gene fusion in Papaver species that diverged 16.8 million years ago.</title>
        <authorList>
            <person name="Catania T."/>
        </authorList>
    </citation>
    <scope>NUCLEOTIDE SEQUENCE</scope>
    <source>
        <strain evidence="4">S-188037</strain>
    </source>
</reference>
<dbReference type="InterPro" id="IPR051257">
    <property type="entry name" value="Diverse_CBS-Domain"/>
</dbReference>
<keyword evidence="5" id="KW-1185">Reference proteome</keyword>
<evidence type="ECO:0000259" key="3">
    <source>
        <dbReference type="PROSITE" id="PS51371"/>
    </source>
</evidence>
<dbReference type="SMART" id="SM00116">
    <property type="entry name" value="CBS"/>
    <property type="match status" value="2"/>
</dbReference>